<evidence type="ECO:0000256" key="5">
    <source>
        <dbReference type="ARBA" id="ARBA00023014"/>
    </source>
</evidence>
<dbReference type="PANTHER" id="PTHR43255:SF1">
    <property type="entry name" value="IRON-SULFUR-BINDING OXIDOREDUCTASE FADF-RELATED"/>
    <property type="match status" value="1"/>
</dbReference>
<sequence>MSYLDNILFAILLVIGFGFFAASVKKIIRNINLGVDVDRKDNPKARWKNMALIALGQSKMVRRPVAGILHIFVYVGFIIINIELLEIIIDGLFGTHRIFAPYLGVVYDVLIASFEILAILVIVAVTVFWIRRNVVRLKRFINSDLNGFPKSDANYILYFETVLMILFLLMNASDYHLQNVPGGVFHKAGSFPISQFIAPIFNGISNESVVLLFEVFWWLHIAGILVFMNYLYFSKHLHILLAFPNTYFANLQPEGQFDNLESVTKEVKLMMDPNADPFAAAPPADENAAPAKFGASDVHDLNWVQLLNAYTCTECGRCTSSCPANQTGKKLSPRKIMMDTRDRLTEVGKNIDANKGVFVPDNKSLLNDYITPEELWACTSCNACVEECPVNISPLSIIMDMRRYLVMEQSAAPMSLNAMMTNIENNGAPWQYSQQDRLNWKNEN</sequence>
<keyword evidence="2" id="KW-0479">Metal-binding</keyword>
<evidence type="ECO:0000256" key="6">
    <source>
        <dbReference type="SAM" id="Phobius"/>
    </source>
</evidence>
<keyword evidence="6" id="KW-1133">Transmembrane helix</keyword>
<keyword evidence="9" id="KW-1185">Reference proteome</keyword>
<keyword evidence="4" id="KW-0408">Iron</keyword>
<dbReference type="InterPro" id="IPR017896">
    <property type="entry name" value="4Fe4S_Fe-S-bd"/>
</dbReference>
<feature type="transmembrane region" description="Helical" evidence="6">
    <location>
        <begin position="6"/>
        <end position="24"/>
    </location>
</feature>
<dbReference type="GO" id="GO:0005886">
    <property type="term" value="C:plasma membrane"/>
    <property type="evidence" value="ECO:0007669"/>
    <property type="project" value="TreeGrafter"/>
</dbReference>
<reference evidence="8 9" key="1">
    <citation type="journal article" date="2023" name="Antonie Van Leeuwenhoek">
        <title>Flavobacterium potami sp. nov., a multi-metal resistance genes harbouring bacterium isolated from shallow river silt.</title>
        <authorList>
            <person name="Li S."/>
            <person name="Mao S."/>
            <person name="Mu W."/>
            <person name="Guo B."/>
            <person name="Li C."/>
            <person name="Zhu Q."/>
            <person name="Hou X."/>
            <person name="Zhao Y."/>
            <person name="Wei S."/>
            <person name="Liu H."/>
            <person name="Liu A."/>
        </authorList>
    </citation>
    <scope>NUCLEOTIDE SEQUENCE [LARGE SCALE GENOMIC DNA]</scope>
    <source>
        <strain evidence="8 9">17A</strain>
    </source>
</reference>
<dbReference type="PROSITE" id="PS00198">
    <property type="entry name" value="4FE4S_FER_1"/>
    <property type="match status" value="1"/>
</dbReference>
<dbReference type="InterPro" id="IPR051460">
    <property type="entry name" value="HdrC_iron-sulfur_subunit"/>
</dbReference>
<dbReference type="RefSeq" id="WP_223704454.1">
    <property type="nucleotide sequence ID" value="NZ_JAINUY010000001.1"/>
</dbReference>
<feature type="transmembrane region" description="Helical" evidence="6">
    <location>
        <begin position="155"/>
        <end position="173"/>
    </location>
</feature>
<keyword evidence="1" id="KW-0004">4Fe-4S</keyword>
<evidence type="ECO:0000256" key="3">
    <source>
        <dbReference type="ARBA" id="ARBA00023002"/>
    </source>
</evidence>
<proteinExistence type="predicted"/>
<keyword evidence="3" id="KW-0560">Oxidoreductase</keyword>
<dbReference type="GO" id="GO:0016491">
    <property type="term" value="F:oxidoreductase activity"/>
    <property type="evidence" value="ECO:0007669"/>
    <property type="project" value="UniProtKB-KW"/>
</dbReference>
<dbReference type="InterPro" id="IPR017900">
    <property type="entry name" value="4Fe4S_Fe_S_CS"/>
</dbReference>
<dbReference type="Proteomes" id="UP001139366">
    <property type="component" value="Unassembled WGS sequence"/>
</dbReference>
<dbReference type="SUPFAM" id="SSF103501">
    <property type="entry name" value="Respiratory nitrate reductase 1 gamma chain"/>
    <property type="match status" value="1"/>
</dbReference>
<feature type="transmembrane region" description="Helical" evidence="6">
    <location>
        <begin position="109"/>
        <end position="130"/>
    </location>
</feature>
<dbReference type="SUPFAM" id="SSF46548">
    <property type="entry name" value="alpha-helical ferredoxin"/>
    <property type="match status" value="1"/>
</dbReference>
<accession>A0A9X1KNB2</accession>
<dbReference type="Gene3D" id="1.10.1060.10">
    <property type="entry name" value="Alpha-helical ferredoxin"/>
    <property type="match status" value="1"/>
</dbReference>
<evidence type="ECO:0000256" key="1">
    <source>
        <dbReference type="ARBA" id="ARBA00022485"/>
    </source>
</evidence>
<evidence type="ECO:0000256" key="4">
    <source>
        <dbReference type="ARBA" id="ARBA00023004"/>
    </source>
</evidence>
<dbReference type="Pfam" id="PF13187">
    <property type="entry name" value="Fer4_9"/>
    <property type="match status" value="1"/>
</dbReference>
<dbReference type="AlphaFoldDB" id="A0A9X1KNB2"/>
<dbReference type="GO" id="GO:0051539">
    <property type="term" value="F:4 iron, 4 sulfur cluster binding"/>
    <property type="evidence" value="ECO:0007669"/>
    <property type="project" value="UniProtKB-KW"/>
</dbReference>
<gene>
    <name evidence="8" type="ORF">K6T82_02610</name>
</gene>
<evidence type="ECO:0000256" key="2">
    <source>
        <dbReference type="ARBA" id="ARBA00022723"/>
    </source>
</evidence>
<dbReference type="InterPro" id="IPR009051">
    <property type="entry name" value="Helical_ferredxn"/>
</dbReference>
<organism evidence="8 9">
    <name type="scientific">Flavobacterium potami</name>
    <dbReference type="NCBI Taxonomy" id="2872310"/>
    <lineage>
        <taxon>Bacteria</taxon>
        <taxon>Pseudomonadati</taxon>
        <taxon>Bacteroidota</taxon>
        <taxon>Flavobacteriia</taxon>
        <taxon>Flavobacteriales</taxon>
        <taxon>Flavobacteriaceae</taxon>
        <taxon>Flavobacterium</taxon>
    </lineage>
</organism>
<keyword evidence="6" id="KW-0812">Transmembrane</keyword>
<comment type="caution">
    <text evidence="8">The sequence shown here is derived from an EMBL/GenBank/DDBJ whole genome shotgun (WGS) entry which is preliminary data.</text>
</comment>
<feature type="transmembrane region" description="Helical" evidence="6">
    <location>
        <begin position="215"/>
        <end position="233"/>
    </location>
</feature>
<evidence type="ECO:0000313" key="9">
    <source>
        <dbReference type="Proteomes" id="UP001139366"/>
    </source>
</evidence>
<feature type="transmembrane region" description="Helical" evidence="6">
    <location>
        <begin position="68"/>
        <end position="89"/>
    </location>
</feature>
<protein>
    <submittedName>
        <fullName evidence="8">(Fe-S)-binding protein</fullName>
    </submittedName>
</protein>
<keyword evidence="6" id="KW-0472">Membrane</keyword>
<dbReference type="PROSITE" id="PS51379">
    <property type="entry name" value="4FE4S_FER_2"/>
    <property type="match status" value="2"/>
</dbReference>
<evidence type="ECO:0000259" key="7">
    <source>
        <dbReference type="PROSITE" id="PS51379"/>
    </source>
</evidence>
<dbReference type="Gene3D" id="1.20.950.20">
    <property type="entry name" value="Transmembrane di-heme cytochromes, Chain C"/>
    <property type="match status" value="1"/>
</dbReference>
<dbReference type="GO" id="GO:0046872">
    <property type="term" value="F:metal ion binding"/>
    <property type="evidence" value="ECO:0007669"/>
    <property type="project" value="UniProtKB-KW"/>
</dbReference>
<feature type="domain" description="4Fe-4S ferredoxin-type" evidence="7">
    <location>
        <begin position="303"/>
        <end position="334"/>
    </location>
</feature>
<evidence type="ECO:0000313" key="8">
    <source>
        <dbReference type="EMBL" id="MBZ4033640.1"/>
    </source>
</evidence>
<name>A0A9X1KNB2_9FLAO</name>
<dbReference type="PANTHER" id="PTHR43255">
    <property type="entry name" value="IRON-SULFUR-BINDING OXIDOREDUCTASE FADF-RELATED-RELATED"/>
    <property type="match status" value="1"/>
</dbReference>
<keyword evidence="5" id="KW-0411">Iron-sulfur</keyword>
<dbReference type="InterPro" id="IPR036197">
    <property type="entry name" value="NarG-like_sf"/>
</dbReference>
<dbReference type="EMBL" id="JAINUY010000001">
    <property type="protein sequence ID" value="MBZ4033640.1"/>
    <property type="molecule type" value="Genomic_DNA"/>
</dbReference>
<feature type="domain" description="4Fe-4S ferredoxin-type" evidence="7">
    <location>
        <begin position="368"/>
        <end position="398"/>
    </location>
</feature>